<dbReference type="PANTHER" id="PTHR15503:SF22">
    <property type="entry name" value="TRANSPOSON TY3-I GAG POLYPROTEIN"/>
    <property type="match status" value="1"/>
</dbReference>
<evidence type="ECO:0000256" key="1">
    <source>
        <dbReference type="SAM" id="MobiDB-lite"/>
    </source>
</evidence>
<proteinExistence type="predicted"/>
<dbReference type="OrthoDB" id="2755464at2759"/>
<sequence>PPAIKLREPHKFGGKSDDVKNFIRDKGSALAWYNATIRQKPHLLNNWQGFTAEFLSRFQTTDLVSKYTHKAEALTHKGPVAELVNQFQECMAYVNWSEQTKIVMFNRKLKPDLRRALLASPKKDTFDEWAPIVIDKDNELHELEVDLRREEKISKPKATGNGRPSDRSYSSPSWRSSDRPGTSNSPSQSGTSAPDTNGPTPMEVDALRQAPRGPLTPEERAYRDANGLCRYCGGKHKIAECPKIQKKQAAENKVSKADPSKGKA</sequence>
<dbReference type="KEGG" id="dsq:DICSQDRAFT_68129"/>
<dbReference type="OMA" id="PKSWFWA"/>
<evidence type="ECO:0000259" key="2">
    <source>
        <dbReference type="Pfam" id="PF03732"/>
    </source>
</evidence>
<feature type="compositionally biased region" description="Polar residues" evidence="1">
    <location>
        <begin position="181"/>
        <end position="199"/>
    </location>
</feature>
<dbReference type="AlphaFoldDB" id="R7SQB2"/>
<dbReference type="InterPro" id="IPR032567">
    <property type="entry name" value="RTL1-rel"/>
</dbReference>
<protein>
    <recommendedName>
        <fullName evidence="2">Retrotransposon gag domain-containing protein</fullName>
    </recommendedName>
</protein>
<name>R7SQB2_DICSQ</name>
<dbReference type="HOGENOM" id="CLU_1133984_0_0_1"/>
<dbReference type="EMBL" id="JH719442">
    <property type="protein sequence ID" value="EJF57945.1"/>
    <property type="molecule type" value="Genomic_DNA"/>
</dbReference>
<accession>R7SQB2</accession>
<reference evidence="3 4" key="1">
    <citation type="journal article" date="2012" name="Science">
        <title>The Paleozoic origin of enzymatic lignin decomposition reconstructed from 31 fungal genomes.</title>
        <authorList>
            <person name="Floudas D."/>
            <person name="Binder M."/>
            <person name="Riley R."/>
            <person name="Barry K."/>
            <person name="Blanchette R.A."/>
            <person name="Henrissat B."/>
            <person name="Martinez A.T."/>
            <person name="Otillar R."/>
            <person name="Spatafora J.W."/>
            <person name="Yadav J.S."/>
            <person name="Aerts A."/>
            <person name="Benoit I."/>
            <person name="Boyd A."/>
            <person name="Carlson A."/>
            <person name="Copeland A."/>
            <person name="Coutinho P.M."/>
            <person name="de Vries R.P."/>
            <person name="Ferreira P."/>
            <person name="Findley K."/>
            <person name="Foster B."/>
            <person name="Gaskell J."/>
            <person name="Glotzer D."/>
            <person name="Gorecki P."/>
            <person name="Heitman J."/>
            <person name="Hesse C."/>
            <person name="Hori C."/>
            <person name="Igarashi K."/>
            <person name="Jurgens J.A."/>
            <person name="Kallen N."/>
            <person name="Kersten P."/>
            <person name="Kohler A."/>
            <person name="Kuees U."/>
            <person name="Kumar T.K.A."/>
            <person name="Kuo A."/>
            <person name="LaButti K."/>
            <person name="Larrondo L.F."/>
            <person name="Lindquist E."/>
            <person name="Ling A."/>
            <person name="Lombard V."/>
            <person name="Lucas S."/>
            <person name="Lundell T."/>
            <person name="Martin R."/>
            <person name="McLaughlin D.J."/>
            <person name="Morgenstern I."/>
            <person name="Morin E."/>
            <person name="Murat C."/>
            <person name="Nagy L.G."/>
            <person name="Nolan M."/>
            <person name="Ohm R.A."/>
            <person name="Patyshakuliyeva A."/>
            <person name="Rokas A."/>
            <person name="Ruiz-Duenas F.J."/>
            <person name="Sabat G."/>
            <person name="Salamov A."/>
            <person name="Samejima M."/>
            <person name="Schmutz J."/>
            <person name="Slot J.C."/>
            <person name="St John F."/>
            <person name="Stenlid J."/>
            <person name="Sun H."/>
            <person name="Sun S."/>
            <person name="Syed K."/>
            <person name="Tsang A."/>
            <person name="Wiebenga A."/>
            <person name="Young D."/>
            <person name="Pisabarro A."/>
            <person name="Eastwood D.C."/>
            <person name="Martin F."/>
            <person name="Cullen D."/>
            <person name="Grigoriev I.V."/>
            <person name="Hibbett D.S."/>
        </authorList>
    </citation>
    <scope>NUCLEOTIDE SEQUENCE [LARGE SCALE GENOMIC DNA]</scope>
    <source>
        <strain evidence="3 4">LYAD-421 SS1</strain>
    </source>
</reference>
<dbReference type="RefSeq" id="XP_007369320.1">
    <property type="nucleotide sequence ID" value="XM_007369258.1"/>
</dbReference>
<dbReference type="PANTHER" id="PTHR15503">
    <property type="entry name" value="LDOC1 RELATED"/>
    <property type="match status" value="1"/>
</dbReference>
<gene>
    <name evidence="3" type="ORF">DICSQDRAFT_68129</name>
</gene>
<dbReference type="Proteomes" id="UP000053319">
    <property type="component" value="Unassembled WGS sequence"/>
</dbReference>
<feature type="region of interest" description="Disordered" evidence="1">
    <location>
        <begin position="151"/>
        <end position="224"/>
    </location>
</feature>
<feature type="compositionally biased region" description="Basic and acidic residues" evidence="1">
    <location>
        <begin position="248"/>
        <end position="264"/>
    </location>
</feature>
<feature type="non-terminal residue" evidence="3">
    <location>
        <position position="1"/>
    </location>
</feature>
<dbReference type="GeneID" id="18843566"/>
<feature type="region of interest" description="Disordered" evidence="1">
    <location>
        <begin position="245"/>
        <end position="264"/>
    </location>
</feature>
<organism evidence="3 4">
    <name type="scientific">Dichomitus squalens (strain LYAD-421)</name>
    <name type="common">Western red white-rot fungus</name>
    <dbReference type="NCBI Taxonomy" id="732165"/>
    <lineage>
        <taxon>Eukaryota</taxon>
        <taxon>Fungi</taxon>
        <taxon>Dikarya</taxon>
        <taxon>Basidiomycota</taxon>
        <taxon>Agaricomycotina</taxon>
        <taxon>Agaricomycetes</taxon>
        <taxon>Polyporales</taxon>
        <taxon>Polyporaceae</taxon>
        <taxon>Dichomitus</taxon>
    </lineage>
</organism>
<evidence type="ECO:0000313" key="3">
    <source>
        <dbReference type="EMBL" id="EJF57945.1"/>
    </source>
</evidence>
<feature type="domain" description="Retrotransposon gag" evidence="2">
    <location>
        <begin position="26"/>
        <end position="110"/>
    </location>
</feature>
<dbReference type="InterPro" id="IPR005162">
    <property type="entry name" value="Retrotrans_gag_dom"/>
</dbReference>
<evidence type="ECO:0000313" key="4">
    <source>
        <dbReference type="Proteomes" id="UP000053319"/>
    </source>
</evidence>
<dbReference type="Pfam" id="PF03732">
    <property type="entry name" value="Retrotrans_gag"/>
    <property type="match status" value="1"/>
</dbReference>